<dbReference type="Gene3D" id="3.40.30.10">
    <property type="entry name" value="Glutaredoxin"/>
    <property type="match status" value="2"/>
</dbReference>
<dbReference type="STRING" id="104452.A0A0L7LS25"/>
<dbReference type="InterPro" id="IPR017937">
    <property type="entry name" value="Thioredoxin_CS"/>
</dbReference>
<dbReference type="GO" id="GO:0005788">
    <property type="term" value="C:endoplasmic reticulum lumen"/>
    <property type="evidence" value="ECO:0007669"/>
    <property type="project" value="TreeGrafter"/>
</dbReference>
<reference evidence="9 10" key="1">
    <citation type="journal article" date="2015" name="Genome Biol. Evol.">
        <title>The genome of winter moth (Operophtera brumata) provides a genomic perspective on sexual dimorphism and phenology.</title>
        <authorList>
            <person name="Derks M.F."/>
            <person name="Smit S."/>
            <person name="Salis L."/>
            <person name="Schijlen E."/>
            <person name="Bossers A."/>
            <person name="Mateman C."/>
            <person name="Pijl A.S."/>
            <person name="de Ridder D."/>
            <person name="Groenen M.A."/>
            <person name="Visser M.E."/>
            <person name="Megens H.J."/>
        </authorList>
    </citation>
    <scope>NUCLEOTIDE SEQUENCE [LARGE SCALE GENOMIC DNA]</scope>
    <source>
        <strain evidence="9">WM2013NL</strain>
        <tissue evidence="9">Head and thorax</tissue>
    </source>
</reference>
<feature type="chain" id="PRO_5005573582" evidence="7">
    <location>
        <begin position="19"/>
        <end position="175"/>
    </location>
</feature>
<evidence type="ECO:0000256" key="5">
    <source>
        <dbReference type="ARBA" id="ARBA00023284"/>
    </source>
</evidence>
<dbReference type="GO" id="GO:0034976">
    <property type="term" value="P:response to endoplasmic reticulum stress"/>
    <property type="evidence" value="ECO:0007669"/>
    <property type="project" value="TreeGrafter"/>
</dbReference>
<proteinExistence type="inferred from homology"/>
<accession>A0A0L7LS25</accession>
<dbReference type="SUPFAM" id="SSF52833">
    <property type="entry name" value="Thioredoxin-like"/>
    <property type="match status" value="2"/>
</dbReference>
<feature type="domain" description="Thioredoxin" evidence="8">
    <location>
        <begin position="5"/>
        <end position="130"/>
    </location>
</feature>
<sequence>MLHSIYLGILLCAVGSYGLYDSSSDVVELTPSNFDRLVTNSDEVWIVEFYAPWCGHCKNLVPEYKKASRALKGIAKVGAVNADDHKSLTQQYGVSGFPTIKIFTGSKHTPYSGQRNAEAFVEAALKATKEKAYASLGKRSGSSSDKLDVITLTDSNFKELVLDSEDLWLVEFYAP</sequence>
<keyword evidence="2 7" id="KW-0732">Signal</keyword>
<dbReference type="InterPro" id="IPR005788">
    <property type="entry name" value="PDI_thioredoxin-like_dom"/>
</dbReference>
<name>A0A0L7LS25_OPEBR</name>
<comment type="similarity">
    <text evidence="1 6">Belongs to the protein disulfide isomerase family.</text>
</comment>
<dbReference type="PANTHER" id="PTHR45815">
    <property type="entry name" value="PROTEIN DISULFIDE-ISOMERASE A6"/>
    <property type="match status" value="1"/>
</dbReference>
<keyword evidence="9" id="KW-0413">Isomerase</keyword>
<dbReference type="NCBIfam" id="TIGR01126">
    <property type="entry name" value="pdi_dom"/>
    <property type="match status" value="1"/>
</dbReference>
<dbReference type="EMBL" id="JTDY01000216">
    <property type="protein sequence ID" value="KOB78247.1"/>
    <property type="molecule type" value="Genomic_DNA"/>
</dbReference>
<keyword evidence="3" id="KW-0677">Repeat</keyword>
<evidence type="ECO:0000313" key="10">
    <source>
        <dbReference type="Proteomes" id="UP000037510"/>
    </source>
</evidence>
<evidence type="ECO:0000259" key="8">
    <source>
        <dbReference type="PROSITE" id="PS51352"/>
    </source>
</evidence>
<dbReference type="Pfam" id="PF00085">
    <property type="entry name" value="Thioredoxin"/>
    <property type="match status" value="1"/>
</dbReference>
<evidence type="ECO:0000256" key="4">
    <source>
        <dbReference type="ARBA" id="ARBA00022824"/>
    </source>
</evidence>
<organism evidence="9 10">
    <name type="scientific">Operophtera brumata</name>
    <name type="common">Winter moth</name>
    <name type="synonym">Phalaena brumata</name>
    <dbReference type="NCBI Taxonomy" id="104452"/>
    <lineage>
        <taxon>Eukaryota</taxon>
        <taxon>Metazoa</taxon>
        <taxon>Ecdysozoa</taxon>
        <taxon>Arthropoda</taxon>
        <taxon>Hexapoda</taxon>
        <taxon>Insecta</taxon>
        <taxon>Pterygota</taxon>
        <taxon>Neoptera</taxon>
        <taxon>Endopterygota</taxon>
        <taxon>Lepidoptera</taxon>
        <taxon>Glossata</taxon>
        <taxon>Ditrysia</taxon>
        <taxon>Geometroidea</taxon>
        <taxon>Geometridae</taxon>
        <taxon>Larentiinae</taxon>
        <taxon>Operophtera</taxon>
    </lineage>
</organism>
<dbReference type="PANTHER" id="PTHR45815:SF3">
    <property type="entry name" value="PROTEIN DISULFIDE-ISOMERASE A6"/>
    <property type="match status" value="1"/>
</dbReference>
<evidence type="ECO:0000256" key="2">
    <source>
        <dbReference type="ARBA" id="ARBA00022729"/>
    </source>
</evidence>
<dbReference type="Proteomes" id="UP000037510">
    <property type="component" value="Unassembled WGS sequence"/>
</dbReference>
<keyword evidence="5" id="KW-0676">Redox-active center</keyword>
<gene>
    <name evidence="9" type="ORF">OBRU01_02782</name>
</gene>
<feature type="signal peptide" evidence="7">
    <location>
        <begin position="1"/>
        <end position="18"/>
    </location>
</feature>
<evidence type="ECO:0000256" key="3">
    <source>
        <dbReference type="ARBA" id="ARBA00022737"/>
    </source>
</evidence>
<dbReference type="GO" id="GO:0015035">
    <property type="term" value="F:protein-disulfide reductase activity"/>
    <property type="evidence" value="ECO:0007669"/>
    <property type="project" value="TreeGrafter"/>
</dbReference>
<keyword evidence="4" id="KW-0256">Endoplasmic reticulum</keyword>
<dbReference type="PRINTS" id="PR00421">
    <property type="entry name" value="THIOREDOXIN"/>
</dbReference>
<keyword evidence="10" id="KW-1185">Reference proteome</keyword>
<protein>
    <submittedName>
        <fullName evidence="9">Disulfide-isomerase A6</fullName>
    </submittedName>
</protein>
<evidence type="ECO:0000256" key="1">
    <source>
        <dbReference type="ARBA" id="ARBA00006347"/>
    </source>
</evidence>
<evidence type="ECO:0000313" key="9">
    <source>
        <dbReference type="EMBL" id="KOB78247.1"/>
    </source>
</evidence>
<dbReference type="InterPro" id="IPR036249">
    <property type="entry name" value="Thioredoxin-like_sf"/>
</dbReference>
<dbReference type="PROSITE" id="PS00194">
    <property type="entry name" value="THIOREDOXIN_1"/>
    <property type="match status" value="1"/>
</dbReference>
<dbReference type="AlphaFoldDB" id="A0A0L7LS25"/>
<dbReference type="CDD" id="cd03001">
    <property type="entry name" value="PDI_a_P5"/>
    <property type="match status" value="1"/>
</dbReference>
<comment type="caution">
    <text evidence="9">The sequence shown here is derived from an EMBL/GenBank/DDBJ whole genome shotgun (WGS) entry which is preliminary data.</text>
</comment>
<feature type="non-terminal residue" evidence="9">
    <location>
        <position position="175"/>
    </location>
</feature>
<dbReference type="InterPro" id="IPR013766">
    <property type="entry name" value="Thioredoxin_domain"/>
</dbReference>
<dbReference type="GO" id="GO:0003756">
    <property type="term" value="F:protein disulfide isomerase activity"/>
    <property type="evidence" value="ECO:0007669"/>
    <property type="project" value="InterPro"/>
</dbReference>
<evidence type="ECO:0000256" key="6">
    <source>
        <dbReference type="RuleBase" id="RU004208"/>
    </source>
</evidence>
<dbReference type="PROSITE" id="PS51352">
    <property type="entry name" value="THIOREDOXIN_2"/>
    <property type="match status" value="1"/>
</dbReference>
<evidence type="ECO:0000256" key="7">
    <source>
        <dbReference type="SAM" id="SignalP"/>
    </source>
</evidence>